<dbReference type="Pfam" id="PF00550">
    <property type="entry name" value="PP-binding"/>
    <property type="match status" value="3"/>
</dbReference>
<dbReference type="SMART" id="SM00825">
    <property type="entry name" value="PKS_KS"/>
    <property type="match status" value="1"/>
</dbReference>
<dbReference type="InterPro" id="IPR025110">
    <property type="entry name" value="AMP-bd_C"/>
</dbReference>
<dbReference type="Gene3D" id="3.40.640.10">
    <property type="entry name" value="Type I PLP-dependent aspartate aminotransferase-like (Major domain)"/>
    <property type="match status" value="1"/>
</dbReference>
<dbReference type="InterPro" id="IPR023213">
    <property type="entry name" value="CAT-like_dom_sf"/>
</dbReference>
<comment type="cofactor">
    <cofactor evidence="1">
        <name>pyridoxal 5'-phosphate</name>
        <dbReference type="ChEBI" id="CHEBI:597326"/>
    </cofactor>
</comment>
<comment type="cofactor">
    <cofactor evidence="2">
        <name>pantetheine 4'-phosphate</name>
        <dbReference type="ChEBI" id="CHEBI:47942"/>
    </cofactor>
</comment>
<dbReference type="Gene3D" id="3.30.70.3290">
    <property type="match status" value="1"/>
</dbReference>
<dbReference type="Pfam" id="PF00501">
    <property type="entry name" value="AMP-binding"/>
    <property type="match status" value="2"/>
</dbReference>
<dbReference type="PROSITE" id="PS00600">
    <property type="entry name" value="AA_TRANSFER_CLASS_3"/>
    <property type="match status" value="1"/>
</dbReference>
<dbReference type="Pfam" id="PF00109">
    <property type="entry name" value="ketoacyl-synt"/>
    <property type="match status" value="1"/>
</dbReference>
<dbReference type="EMBL" id="JBHTBQ010000005">
    <property type="protein sequence ID" value="MFC7418803.1"/>
    <property type="molecule type" value="Genomic_DNA"/>
</dbReference>
<evidence type="ECO:0000256" key="5">
    <source>
        <dbReference type="ARBA" id="ARBA00022679"/>
    </source>
</evidence>
<dbReference type="SUPFAM" id="SSF56801">
    <property type="entry name" value="Acetyl-CoA synthetase-like"/>
    <property type="match status" value="2"/>
</dbReference>
<evidence type="ECO:0000256" key="1">
    <source>
        <dbReference type="ARBA" id="ARBA00001933"/>
    </source>
</evidence>
<reference evidence="11" key="1">
    <citation type="journal article" date="2019" name="Int. J. Syst. Evol. Microbiol.">
        <title>The Global Catalogue of Microorganisms (GCM) 10K type strain sequencing project: providing services to taxonomists for standard genome sequencing and annotation.</title>
        <authorList>
            <consortium name="The Broad Institute Genomics Platform"/>
            <consortium name="The Broad Institute Genome Sequencing Center for Infectious Disease"/>
            <person name="Wu L."/>
            <person name="Ma J."/>
        </authorList>
    </citation>
    <scope>NUCLEOTIDE SEQUENCE [LARGE SCALE GENOMIC DNA]</scope>
    <source>
        <strain evidence="11">CCUG 62945</strain>
    </source>
</reference>
<feature type="domain" description="Carrier" evidence="8">
    <location>
        <begin position="589"/>
        <end position="664"/>
    </location>
</feature>
<dbReference type="PANTHER" id="PTHR45527:SF1">
    <property type="entry name" value="FATTY ACID SYNTHASE"/>
    <property type="match status" value="1"/>
</dbReference>
<dbReference type="PROSITE" id="PS52004">
    <property type="entry name" value="KS3_2"/>
    <property type="match status" value="1"/>
</dbReference>
<dbReference type="InterPro" id="IPR042099">
    <property type="entry name" value="ANL_N_sf"/>
</dbReference>
<dbReference type="NCBIfam" id="TIGR01733">
    <property type="entry name" value="AA-adenyl-dom"/>
    <property type="match status" value="1"/>
</dbReference>
<dbReference type="Gene3D" id="3.30.300.30">
    <property type="match status" value="2"/>
</dbReference>
<dbReference type="InterPro" id="IPR014043">
    <property type="entry name" value="Acyl_transferase_dom"/>
</dbReference>
<dbReference type="Pfam" id="PF02801">
    <property type="entry name" value="Ketoacyl-synt_C"/>
    <property type="match status" value="1"/>
</dbReference>
<dbReference type="Pfam" id="PF00202">
    <property type="entry name" value="Aminotran_3"/>
    <property type="match status" value="1"/>
</dbReference>
<dbReference type="InterPro" id="IPR001242">
    <property type="entry name" value="Condensation_dom"/>
</dbReference>
<dbReference type="SUPFAM" id="SSF47336">
    <property type="entry name" value="ACP-like"/>
    <property type="match status" value="3"/>
</dbReference>
<dbReference type="RefSeq" id="WP_380185923.1">
    <property type="nucleotide sequence ID" value="NZ_JBHTBQ010000005.1"/>
</dbReference>
<evidence type="ECO:0000256" key="6">
    <source>
        <dbReference type="ARBA" id="ARBA00022898"/>
    </source>
</evidence>
<sequence length="3718" mass="414720">MTNKNGKASLNKITTLVDTLLAHKSSKQQLIYCNNSSDEVTSDYRQLYSQSLQLLSHLNHLGLRKGDQLVFQLEGLQHFTTTFWACILGGIIPVPISVGTKDDSLKKVFSVWALLNNPTLCFDSPILLENLEKYSQRTGSQSDFAKIRDKALDLSLLPSNSDKNLASLICDVNPDDTAFIQFSSGSTGQPKGVVLTHKNLVANIKALANCSETTINDVMISWMPLTHDMGLIAVHLTATLLAIKQVLIDTRTFIRRPLLWLDKTSQHQGTILFTPNYGLNVLLLSMKKRQPDWDLSRVRIILNGAEPISLTLAEQFLATMAPYGLAHNSMYPVYGLAEASVAVSVPKPGAPIKAHYLDRTKLNFQQEIVHVMPDNPDAITFIEVGTAIDECAIKIADATGKDIPDNHIGLIHIKGANVTSGYFHNQEETRRVLHPDGWLNTGDLGFINNQQLTITGRAKDLIIINGQNIYAHDIEQMCARIPEIQLRNIVACSVCLNKNNIEQLVIFIRYKQNLDEFTNVADKLRRYLQTSMGLSIHALVPINDIPKTTSGKVQRFQLQQNFINGDYQPILNEIKQLQQTQSNTQLPPMSDETLHYYLHTTLTKLLGYQVTNYHDKLADHGVNSLKVVEFHAVLQETLAIEIPVSSFFDYPTFTQLENFLLEQVKAQTKPPENLQLPDTKSIRQEKEAIAIIGFAGQFPGSQQSNETFYNNLYEGKDLCSEIPSDRWCNKSYYDQANTPGSIKTQKGYFLDQVNEFDASFFGITPVEAKVMDPQQRLLLTVSQHAIDNAGIRNESLNGSKTAVYIAMANSDFAHQSFEQNRSSTLKEHSLTGNIASIASGRISYYYGLTGPCLTLDTACSSSLVAVDLACTSLLTGKADQALVGGVNLILTPQGYISLSRVNALSDDGKCKVFDDSANGYGRGEGCAMLVLKRLSDAQRDGDSIRAIIAGSSVNHDGKSSGLTVPNGLAQQQVICDAMAQAKVGIHDIHYLEAHGTGTKLGDPQELNALSNIFEQRAANNPLPVGSIKSNIGHLEAVAGIAGVIKLILSMEHGIVPKNLHLNQYNRLVPWDKIPLKPLSEHHTLDNTQKITCGISSFGLSGTNSHLILQNNPISEAIDIEDDKAGILILTAKTLTSLHHCKNQYIDFLNHSQHSAQDITTVSQRNQQDYPYRLAVVGRDKASLLAQLIHDTYHSVPTENPGNIAFIFTGQGSQYFNMAKALHQHFSVFNIALAECAQLFSPYLNKSIEDVLYQDGSELIDNTLYAQPIIFSIGYALIKLFENFGIKPQFVLGHSIGQYTAALAAGVLTLTDAVHLVANRALLMSKVKLQGAMVAVAAPISIIQDLVTKQGNSVAIAAINSPVDVTLSGSIAEINLIIEAMIDLGLPYRELKVSHAFHSPLMQSVLEPFSHILDEVTLHPPKLPIVSDLTGFLTTPGKHSEITHKDYWLTHICDTITFSAGLDTLSKHGCHAFVEIGGTATLSAFAAKTLKSHSDLLNLASQRGALKPSLDTFYQTLADLYVHHYPVNWKAMESHPLGKIIDLPYYGFEKTTFPIHADALESTSTQPTTSRENTQPLKPISLPSVGIINSLARLIEGISGIKLDQQKQHLNFLNLGLDSLMLARLKNEVFEEFSIDIPLAYFYDQCSSGEKLHHYLSERITLQPEPFNNQQPQPDEPQQVSLSNPVTSNDDIANLLGQQLQTVQAICQAQLNYLGKDNITNSEPSKAIPPSPRTAYPETNFRLTKFSEDNLSDTQQAFVNQLISAYCIKTAKSKAFSQTHKGDFAHYLTSLNFRKTLKEILYPLVSNEAKGAYLWDIDNNKYIDLAIGYGVHFFGHKPQFVIDAVKQQMDKGFVLSPHSSLLGEVTQLLKEITGVDRVSYCNTGSEAVMLALRIARTQTGRTKIVKFSGSYHGIYDAILAENDEQGSYPTTPGITLGSVQDTIVLTYGDPKALEIIEQLGTELAAVLVEPVQSRNPALQPKTFLAQLRALTTASDTVLIFDEIITGFRLQSGGAQAFFDIQADLVTYGKIIGGGLPIGIVAGKRRFMDVIDGGLWQYQDDSIPQTTATFIAGTFANHPMALAAAKSVLLEIKAKGALLYQQTNALTLSLVTRLNDYFAANQVPIEVKCCGPIFRFESFGRYALALQPIEMDLFFYLMMTKGIYTWERRICFMSTCHTRVDIDNIITAVIDSINELRQGGFTFTTTTSPLPPKESLRKSSQQHSLMSSAQKRLFTLNSLKGAEQAYHLSYIAKINGPIDANRAQQALTLLSQRHQSLRTTFELLEGEFIRVVHPELPPRLEQATAETLAQSSANFFRPFDLKNDAMLRAKLVNLAPNEHVFMLDIHHIAADGYSANILFQEFISAYSNNGDTTLATPSQFEDFVNWETDYLTSTKFQLDRQYWQNNFANYQQTTQLPLDHQRPTQQTFNGHTHSFSLSPAKTAQLTALAKQLNVSLYMLLLSGCHLLLSRLTGNNETIIGAPVALRQPKGFNHIVGMLTNTVVYKHHLDNHHTFEGLVHSVKENCLGVYAHQEYPFDQLVAQHFEQSGMRRDRSRNPLFDVSFVFEQADDRVLAIPELEFIPQTLAQKGSVYDFSFEVIVQQQQLSINFHYNQNLFNLATIASWGDLTLLLLDNVLQSPKQKLEHILPIPVDIPAELEAEQQLDWSESAHLIERFNAVAKLYPNHVAVKYQDKTISYKQLDQKSNQLAHMLKEQYNICPKERIAVQVESGDFLISALIAVLKLGCCYIPIDPDAPREKVNYILKDSAAKVLLTESHLYQQDFYSRCDLNRVDYAVFSQQPLVTAITADTLAYIIYTSGTTGRPKGVKIRHSSLMNYCRWLTGKYAINHMDSSVLLSSYAFDLGYTSMWGCLLSGASLHLLDKGARQDIRFVLHYIAQQHLTFIKMTPSLFQVLVNHHDFTPALGLTLRLMILGGEKLRADDVANYLQCFKETVFVNHYGPTEATIGCITREFNAATFEQYRHNMSIGQPIANCKVYILDHNNTVVADGEQGEICIEGDCLAQGYLNHDVLEQAKFITLPLSPDKRVYKTGDCGVIINHEVHIHGRFDDQVKIRGYRVELGEVINVLEQHPKVQRAAVINKQNKSGNELVAYYQSSEPVTVTDLRKFMSEHLPAYTCPSHYLEVVHFPTNANGKLDINKLLNSHEKTPISITTTTDKLSASQQVIFDVWQQHLQIPSMGLTDDFFALGGHSLKAMLISAALSQKFSTPVSINEIFAHPNIAALDLWLTTNEQSLIEISPIKPQAFYALSSAQKRLWLVSQVKEQSVAYNVHAAFLLEGELCIPSFKQAFSQLICRHESLRTNFIFTQGEPKQHIHSAIELPLTLLEPAAITINSPALNQLYLELAQHHFNLETDALFQITVVKLSTEKPAQVLMFNAHHIICDGWSNSIILKELSELYTCYRRQQAPTLQPLVIQYKDYAAWHNKVLNTAQALNDKAFWQTQLAGVNHPMLLPNASNTERYSGHWYRSILDEALASAMQDYCRHNSISLYTFFASATSVLLSHYCATDEIIYATPIADRQLPQLQSQVGFYLNTFLLRQALTPELSFADLLNTTKTQLHNIMQHQLYPVEQVLEELDLIEGTIGDFYRIILNVMEYESYSHYQLDGLRFNKILETATTSRADLNIMLVKGDALELVIEYNNQLLDEAGITTMKDQLIQLISQILEQPQRTIRELKQSLLSTREQQAQAEFLDAALAIDEEF</sequence>
<dbReference type="Pfam" id="PF00698">
    <property type="entry name" value="Acyl_transf_1"/>
    <property type="match status" value="1"/>
</dbReference>
<evidence type="ECO:0000256" key="3">
    <source>
        <dbReference type="ARBA" id="ARBA00022450"/>
    </source>
</evidence>
<dbReference type="Gene3D" id="3.40.47.10">
    <property type="match status" value="1"/>
</dbReference>
<dbReference type="InterPro" id="IPR020806">
    <property type="entry name" value="PKS_PP-bd"/>
</dbReference>
<dbReference type="InterPro" id="IPR010071">
    <property type="entry name" value="AA_adenyl_dom"/>
</dbReference>
<dbReference type="SUPFAM" id="SSF52777">
    <property type="entry name" value="CoA-dependent acyltransferases"/>
    <property type="match status" value="4"/>
</dbReference>
<dbReference type="CDD" id="cd19531">
    <property type="entry name" value="LCL_NRPS-like"/>
    <property type="match status" value="2"/>
</dbReference>
<evidence type="ECO:0000313" key="11">
    <source>
        <dbReference type="Proteomes" id="UP001596473"/>
    </source>
</evidence>
<dbReference type="SUPFAM" id="SSF55048">
    <property type="entry name" value="Probable ACP-binding domain of malonyl-CoA ACP transacylase"/>
    <property type="match status" value="1"/>
</dbReference>
<dbReference type="InterPro" id="IPR020841">
    <property type="entry name" value="PKS_Beta-ketoAc_synthase_dom"/>
</dbReference>
<organism evidence="10 11">
    <name type="scientific">Iodobacter arcticus</name>
    <dbReference type="NCBI Taxonomy" id="590593"/>
    <lineage>
        <taxon>Bacteria</taxon>
        <taxon>Pseudomonadati</taxon>
        <taxon>Pseudomonadota</taxon>
        <taxon>Betaproteobacteria</taxon>
        <taxon>Neisseriales</taxon>
        <taxon>Chitinibacteraceae</taxon>
        <taxon>Iodobacter</taxon>
    </lineage>
</organism>
<dbReference type="InterPro" id="IPR015424">
    <property type="entry name" value="PyrdxlP-dep_Trfase"/>
</dbReference>
<dbReference type="Gene3D" id="3.30.559.30">
    <property type="entry name" value="Nonribosomal peptide synthetase, condensation domain"/>
    <property type="match status" value="2"/>
</dbReference>
<dbReference type="Gene3D" id="3.90.1150.10">
    <property type="entry name" value="Aspartate Aminotransferase, domain 1"/>
    <property type="match status" value="1"/>
</dbReference>
<keyword evidence="5" id="KW-0808">Transferase</keyword>
<dbReference type="Proteomes" id="UP001596473">
    <property type="component" value="Unassembled WGS sequence"/>
</dbReference>
<name>A0ABW2QSV2_9NEIS</name>
<dbReference type="InterPro" id="IPR015421">
    <property type="entry name" value="PyrdxlP-dep_Trfase_major"/>
</dbReference>
<dbReference type="SUPFAM" id="SSF52151">
    <property type="entry name" value="FabD/lysophospholipase-like"/>
    <property type="match status" value="1"/>
</dbReference>
<dbReference type="Pfam" id="PF13193">
    <property type="entry name" value="AMP-binding_C"/>
    <property type="match status" value="1"/>
</dbReference>
<dbReference type="InterPro" id="IPR005814">
    <property type="entry name" value="Aminotrans_3"/>
</dbReference>
<dbReference type="PROSITE" id="PS00455">
    <property type="entry name" value="AMP_BINDING"/>
    <property type="match status" value="2"/>
</dbReference>
<dbReference type="SUPFAM" id="SSF53901">
    <property type="entry name" value="Thiolase-like"/>
    <property type="match status" value="1"/>
</dbReference>
<accession>A0ABW2QSV2</accession>
<dbReference type="InterPro" id="IPR001227">
    <property type="entry name" value="Ac_transferase_dom_sf"/>
</dbReference>
<dbReference type="InterPro" id="IPR016035">
    <property type="entry name" value="Acyl_Trfase/lysoPLipase"/>
</dbReference>
<dbReference type="InterPro" id="IPR016039">
    <property type="entry name" value="Thiolase-like"/>
</dbReference>
<dbReference type="PROSITE" id="PS00606">
    <property type="entry name" value="KS3_1"/>
    <property type="match status" value="1"/>
</dbReference>
<dbReference type="InterPro" id="IPR009081">
    <property type="entry name" value="PP-bd_ACP"/>
</dbReference>
<dbReference type="PROSITE" id="PS00012">
    <property type="entry name" value="PHOSPHOPANTETHEINE"/>
    <property type="match status" value="1"/>
</dbReference>
<evidence type="ECO:0000256" key="2">
    <source>
        <dbReference type="ARBA" id="ARBA00001957"/>
    </source>
</evidence>
<dbReference type="CDD" id="cd05930">
    <property type="entry name" value="A_NRPS"/>
    <property type="match status" value="1"/>
</dbReference>
<dbReference type="PROSITE" id="PS50075">
    <property type="entry name" value="CARRIER"/>
    <property type="match status" value="3"/>
</dbReference>
<evidence type="ECO:0000256" key="7">
    <source>
        <dbReference type="ARBA" id="ARBA00029443"/>
    </source>
</evidence>
<dbReference type="InterPro" id="IPR045851">
    <property type="entry name" value="AMP-bd_C_sf"/>
</dbReference>
<keyword evidence="3" id="KW-0596">Phosphopantetheine</keyword>
<dbReference type="InterPro" id="IPR006162">
    <property type="entry name" value="Ppantetheine_attach_site"/>
</dbReference>
<dbReference type="SMART" id="SM00823">
    <property type="entry name" value="PKS_PP"/>
    <property type="match status" value="2"/>
</dbReference>
<dbReference type="Gene3D" id="3.30.559.10">
    <property type="entry name" value="Chloramphenicol acetyltransferase-like domain"/>
    <property type="match status" value="2"/>
</dbReference>
<dbReference type="InterPro" id="IPR018201">
    <property type="entry name" value="Ketoacyl_synth_AS"/>
</dbReference>
<protein>
    <submittedName>
        <fullName evidence="10">Amino acid adenylation domain-containing protein</fullName>
    </submittedName>
</protein>
<gene>
    <name evidence="10" type="ORF">ACFQNF_02805</name>
</gene>
<dbReference type="CDD" id="cd00833">
    <property type="entry name" value="PKS"/>
    <property type="match status" value="1"/>
</dbReference>
<dbReference type="InterPro" id="IPR014030">
    <property type="entry name" value="Ketoacyl_synth_N"/>
</dbReference>
<evidence type="ECO:0000259" key="8">
    <source>
        <dbReference type="PROSITE" id="PS50075"/>
    </source>
</evidence>
<keyword evidence="11" id="KW-1185">Reference proteome</keyword>
<comment type="similarity">
    <text evidence="7">In the C-terminal section; belongs to the NRP synthetase family.</text>
</comment>
<dbReference type="InterPro" id="IPR015422">
    <property type="entry name" value="PyrdxlP-dep_Trfase_small"/>
</dbReference>
<dbReference type="Gene3D" id="3.40.366.10">
    <property type="entry name" value="Malonyl-Coenzyme A Acyl Carrier Protein, domain 2"/>
    <property type="match status" value="1"/>
</dbReference>
<dbReference type="Pfam" id="PF16197">
    <property type="entry name" value="KAsynt_C_assoc"/>
    <property type="match status" value="1"/>
</dbReference>
<evidence type="ECO:0000259" key="9">
    <source>
        <dbReference type="PROSITE" id="PS52004"/>
    </source>
</evidence>
<dbReference type="InterPro" id="IPR036736">
    <property type="entry name" value="ACP-like_sf"/>
</dbReference>
<feature type="domain" description="Carrier" evidence="8">
    <location>
        <begin position="3173"/>
        <end position="3248"/>
    </location>
</feature>
<keyword evidence="6" id="KW-0663">Pyridoxal phosphate</keyword>
<dbReference type="Gene3D" id="1.10.1200.10">
    <property type="entry name" value="ACP-like"/>
    <property type="match status" value="3"/>
</dbReference>
<feature type="domain" description="Ketosynthase family 3 (KS3)" evidence="9">
    <location>
        <begin position="686"/>
        <end position="1110"/>
    </location>
</feature>
<dbReference type="SMART" id="SM00827">
    <property type="entry name" value="PKS_AT"/>
    <property type="match status" value="1"/>
</dbReference>
<dbReference type="Pfam" id="PF00668">
    <property type="entry name" value="Condensation"/>
    <property type="match status" value="2"/>
</dbReference>
<dbReference type="Gene3D" id="3.40.50.12780">
    <property type="entry name" value="N-terminal domain of ligase-like"/>
    <property type="match status" value="2"/>
</dbReference>
<keyword evidence="4" id="KW-0597">Phosphoprotein</keyword>
<dbReference type="InterPro" id="IPR016036">
    <property type="entry name" value="Malonyl_transacylase_ACP-bd"/>
</dbReference>
<dbReference type="InterPro" id="IPR020845">
    <property type="entry name" value="AMP-binding_CS"/>
</dbReference>
<evidence type="ECO:0000256" key="4">
    <source>
        <dbReference type="ARBA" id="ARBA00022553"/>
    </source>
</evidence>
<evidence type="ECO:0000313" key="10">
    <source>
        <dbReference type="EMBL" id="MFC7418803.1"/>
    </source>
</evidence>
<dbReference type="InterPro" id="IPR049704">
    <property type="entry name" value="Aminotrans_3_PPA_site"/>
</dbReference>
<dbReference type="InterPro" id="IPR032821">
    <property type="entry name" value="PKS_assoc"/>
</dbReference>
<comment type="caution">
    <text evidence="10">The sequence shown here is derived from an EMBL/GenBank/DDBJ whole genome shotgun (WGS) entry which is preliminary data.</text>
</comment>
<dbReference type="InterPro" id="IPR000873">
    <property type="entry name" value="AMP-dep_synth/lig_dom"/>
</dbReference>
<dbReference type="SUPFAM" id="SSF53383">
    <property type="entry name" value="PLP-dependent transferases"/>
    <property type="match status" value="1"/>
</dbReference>
<dbReference type="InterPro" id="IPR014031">
    <property type="entry name" value="Ketoacyl_synth_C"/>
</dbReference>
<proteinExistence type="inferred from homology"/>
<dbReference type="PANTHER" id="PTHR45527">
    <property type="entry name" value="NONRIBOSOMAL PEPTIDE SYNTHETASE"/>
    <property type="match status" value="1"/>
</dbReference>
<feature type="domain" description="Carrier" evidence="8">
    <location>
        <begin position="1581"/>
        <end position="1659"/>
    </location>
</feature>